<evidence type="ECO:0000256" key="7">
    <source>
        <dbReference type="PIRSR" id="PIRSR600715-1"/>
    </source>
</evidence>
<accession>A0A0C1MTG1</accession>
<sequence length="345" mass="38086">MMSLELSIVTLIGCFIFSYLLSGNFIRLLTKKKIIAIPNSRSNHKSPTPLGGGLAIIISFFIGCIPFLFLYNDTVKPPLYIASALALLCVISFRDDIKHVPAAIRLIAHFVAAIIGAFVVKHNGLIFKGIIDPDIEYIFIVLAIVTFINLFNFMDGIDGITGAQVIYLGIAIALILSFLNNQSSYIYISLLLVACTFGFLIYNWHPARIFIGDAGSITIGYILSLLLLIIAAKGAWVQAIILPMYYFADAGYILLKRAISLEKIWQAHSEHFFQRAVRAGRSHAEVVVKIIILNIILLNLSLGALHFKGEILIECLFILCALVGTIVTINILPIKIPLLDLKAKR</sequence>
<feature type="transmembrane region" description="Helical" evidence="8">
    <location>
        <begin position="185"/>
        <end position="202"/>
    </location>
</feature>
<comment type="subcellular location">
    <subcellularLocation>
        <location evidence="1">Cell membrane</location>
        <topology evidence="1">Multi-pass membrane protein</topology>
    </subcellularLocation>
</comment>
<dbReference type="PATRIC" id="fig|86105.3.peg.956"/>
<evidence type="ECO:0000256" key="8">
    <source>
        <dbReference type="SAM" id="Phobius"/>
    </source>
</evidence>
<evidence type="ECO:0000256" key="6">
    <source>
        <dbReference type="ARBA" id="ARBA00023136"/>
    </source>
</evidence>
<dbReference type="GO" id="GO:0046872">
    <property type="term" value="F:metal ion binding"/>
    <property type="evidence" value="ECO:0007669"/>
    <property type="project" value="UniProtKB-KW"/>
</dbReference>
<dbReference type="InterPro" id="IPR000715">
    <property type="entry name" value="Glycosyl_transferase_4"/>
</dbReference>
<keyword evidence="2" id="KW-1003">Cell membrane</keyword>
<feature type="transmembrane region" description="Helical" evidence="8">
    <location>
        <begin position="106"/>
        <end position="131"/>
    </location>
</feature>
<evidence type="ECO:0000256" key="1">
    <source>
        <dbReference type="ARBA" id="ARBA00004651"/>
    </source>
</evidence>
<name>A0A0C1MTG1_9RICK</name>
<gene>
    <name evidence="9" type="ORF">NF27_DT01560</name>
</gene>
<dbReference type="GO" id="GO:0005886">
    <property type="term" value="C:plasma membrane"/>
    <property type="evidence" value="ECO:0007669"/>
    <property type="project" value="UniProtKB-SubCell"/>
</dbReference>
<feature type="transmembrane region" description="Helical" evidence="8">
    <location>
        <begin position="311"/>
        <end position="332"/>
    </location>
</feature>
<comment type="caution">
    <text evidence="9">The sequence shown here is derived from an EMBL/GenBank/DDBJ whole genome shotgun (WGS) entry which is preliminary data.</text>
</comment>
<feature type="binding site" evidence="7">
    <location>
        <position position="213"/>
    </location>
    <ligand>
        <name>Mg(2+)</name>
        <dbReference type="ChEBI" id="CHEBI:18420"/>
    </ligand>
</feature>
<feature type="transmembrane region" description="Helical" evidence="8">
    <location>
        <begin position="137"/>
        <end position="154"/>
    </location>
</feature>
<feature type="transmembrane region" description="Helical" evidence="8">
    <location>
        <begin position="77"/>
        <end position="94"/>
    </location>
</feature>
<dbReference type="GO" id="GO:0016780">
    <property type="term" value="F:phosphotransferase activity, for other substituted phosphate groups"/>
    <property type="evidence" value="ECO:0007669"/>
    <property type="project" value="InterPro"/>
</dbReference>
<dbReference type="CDD" id="cd06854">
    <property type="entry name" value="GT_WbpL_WbcO_like"/>
    <property type="match status" value="1"/>
</dbReference>
<feature type="transmembrane region" description="Helical" evidence="8">
    <location>
        <begin position="50"/>
        <end position="71"/>
    </location>
</feature>
<evidence type="ECO:0000313" key="9">
    <source>
        <dbReference type="EMBL" id="KIE05382.1"/>
    </source>
</evidence>
<evidence type="ECO:0000256" key="4">
    <source>
        <dbReference type="ARBA" id="ARBA00022692"/>
    </source>
</evidence>
<feature type="transmembrane region" description="Helical" evidence="8">
    <location>
        <begin position="209"/>
        <end position="230"/>
    </location>
</feature>
<dbReference type="Pfam" id="PF00953">
    <property type="entry name" value="Glycos_transf_4"/>
    <property type="match status" value="1"/>
</dbReference>
<evidence type="ECO:0000256" key="2">
    <source>
        <dbReference type="ARBA" id="ARBA00022475"/>
    </source>
</evidence>
<dbReference type="AlphaFoldDB" id="A0A0C1MTG1"/>
<protein>
    <submittedName>
        <fullName evidence="9">UDP-N-acetylmuramyl pentapeptide phosphotransferase</fullName>
    </submittedName>
</protein>
<keyword evidence="3 9" id="KW-0808">Transferase</keyword>
<evidence type="ECO:0000256" key="5">
    <source>
        <dbReference type="ARBA" id="ARBA00022989"/>
    </source>
</evidence>
<reference evidence="9 10" key="1">
    <citation type="submission" date="2014-11" db="EMBL/GenBank/DDBJ databases">
        <title>A Rickettsiales Symbiont of Amoebae With Ancient Features.</title>
        <authorList>
            <person name="Schulz F."/>
            <person name="Martijn J."/>
            <person name="Wascher F."/>
            <person name="Kostanjsek R."/>
            <person name="Ettema T.J."/>
            <person name="Horn M."/>
        </authorList>
    </citation>
    <scope>NUCLEOTIDE SEQUENCE [LARGE SCALE GENOMIC DNA]</scope>
    <source>
        <strain evidence="9 10">UWC36</strain>
    </source>
</reference>
<feature type="transmembrane region" description="Helical" evidence="8">
    <location>
        <begin position="161"/>
        <end position="179"/>
    </location>
</feature>
<feature type="binding site" evidence="7">
    <location>
        <position position="152"/>
    </location>
    <ligand>
        <name>Mg(2+)</name>
        <dbReference type="ChEBI" id="CHEBI:18420"/>
    </ligand>
</feature>
<evidence type="ECO:0000256" key="3">
    <source>
        <dbReference type="ARBA" id="ARBA00022679"/>
    </source>
</evidence>
<dbReference type="PANTHER" id="PTHR22926">
    <property type="entry name" value="PHOSPHO-N-ACETYLMURAMOYL-PENTAPEPTIDE-TRANSFERASE"/>
    <property type="match status" value="1"/>
</dbReference>
<dbReference type="Proteomes" id="UP000031258">
    <property type="component" value="Unassembled WGS sequence"/>
</dbReference>
<dbReference type="GO" id="GO:0044038">
    <property type="term" value="P:cell wall macromolecule biosynthetic process"/>
    <property type="evidence" value="ECO:0007669"/>
    <property type="project" value="TreeGrafter"/>
</dbReference>
<dbReference type="STRING" id="86105.NF27_DT01560"/>
<keyword evidence="10" id="KW-1185">Reference proteome</keyword>
<dbReference type="EMBL" id="JSWE01000096">
    <property type="protein sequence ID" value="KIE05382.1"/>
    <property type="molecule type" value="Genomic_DNA"/>
</dbReference>
<evidence type="ECO:0000313" key="10">
    <source>
        <dbReference type="Proteomes" id="UP000031258"/>
    </source>
</evidence>
<proteinExistence type="predicted"/>
<comment type="cofactor">
    <cofactor evidence="7">
        <name>Mg(2+)</name>
        <dbReference type="ChEBI" id="CHEBI:18420"/>
    </cofactor>
</comment>
<feature type="transmembrane region" description="Helical" evidence="8">
    <location>
        <begin position="236"/>
        <end position="255"/>
    </location>
</feature>
<organism evidence="9 10">
    <name type="scientific">Candidatus Jidaibacter acanthamoebae</name>
    <dbReference type="NCBI Taxonomy" id="86105"/>
    <lineage>
        <taxon>Bacteria</taxon>
        <taxon>Pseudomonadati</taxon>
        <taxon>Pseudomonadota</taxon>
        <taxon>Alphaproteobacteria</taxon>
        <taxon>Rickettsiales</taxon>
        <taxon>Candidatus Midichloriaceae</taxon>
        <taxon>Candidatus Jidaibacter</taxon>
    </lineage>
</organism>
<dbReference type="GO" id="GO:0009103">
    <property type="term" value="P:lipopolysaccharide biosynthetic process"/>
    <property type="evidence" value="ECO:0007669"/>
    <property type="project" value="TreeGrafter"/>
</dbReference>
<keyword evidence="5 8" id="KW-1133">Transmembrane helix</keyword>
<keyword evidence="7" id="KW-0460">Magnesium</keyword>
<keyword evidence="6 8" id="KW-0472">Membrane</keyword>
<keyword evidence="4 8" id="KW-0812">Transmembrane</keyword>
<dbReference type="PANTHER" id="PTHR22926:SF3">
    <property type="entry name" value="UNDECAPRENYL-PHOSPHATE ALPHA-N-ACETYLGLUCOSAMINYL 1-PHOSPHATE TRANSFERASE"/>
    <property type="match status" value="1"/>
</dbReference>
<dbReference type="GO" id="GO:0071555">
    <property type="term" value="P:cell wall organization"/>
    <property type="evidence" value="ECO:0007669"/>
    <property type="project" value="TreeGrafter"/>
</dbReference>
<feature type="transmembrane region" description="Helical" evidence="8">
    <location>
        <begin position="6"/>
        <end position="29"/>
    </location>
</feature>
<feature type="transmembrane region" description="Helical" evidence="8">
    <location>
        <begin position="286"/>
        <end position="305"/>
    </location>
</feature>
<keyword evidence="7" id="KW-0479">Metal-binding</keyword>